<sequence length="487" mass="55817">MPAKKNRRKKKPSKSGKNRTQLLDHKKVGSELQSTFSQFSENVTFSSWSNERLPEMLWAAVIRVIQNQDYAISEFKRVIDFVSSHKEKESLYDLSISGLASMDEQLREEFISFLVKSPHTGSALTVLKLFDNLPARDSWLKFLPPSKPDVELLMAAVGLCLPHQSQEATDCRWLRLMLRVVSGKMKAPREIIEPWFKYPYDVDLRKVRPSIRACEIPLDSIGDDEKDLTWANNFWDEAWVNTPCLELIPQTEEQIEEKHCSLEELDALCIKLEQHWVDTHTTTDVDAKHDAVFGIAFYTISILKEMLASSQEVGILSRLGLRTILEAHISLRYLVVKDDQNLWKKWRTYGAGQAKLNALKFDELIDPPKFINTETLESIAGEDLWEEFVNIDLGSWSGADLRKLSEKAGLKPSYDKFYSWSSTYSHATWGAIREVCFCTCGNPLHRLHRYPKATKLPETLRDACLIINGILDDLDSAYPTFGDRLPE</sequence>
<dbReference type="EMBL" id="LIRS01000081">
    <property type="protein sequence ID" value="KOY30913.1"/>
    <property type="molecule type" value="Genomic_DNA"/>
</dbReference>
<dbReference type="Proteomes" id="UP000037697">
    <property type="component" value="Unassembled WGS sequence"/>
</dbReference>
<evidence type="ECO:0000313" key="2">
    <source>
        <dbReference type="EMBL" id="KOY30913.1"/>
    </source>
</evidence>
<feature type="compositionally biased region" description="Basic residues" evidence="1">
    <location>
        <begin position="1"/>
        <end position="17"/>
    </location>
</feature>
<reference evidence="2 3" key="1">
    <citation type="submission" date="2015-07" db="EMBL/GenBank/DDBJ databases">
        <title>Foodborne Vibrio parahaemolyticus Isolates.</title>
        <authorList>
            <person name="Ronholm J."/>
            <person name="Petronella N."/>
            <person name="Kenwell R."/>
            <person name="Banerjee S."/>
        </authorList>
    </citation>
    <scope>NUCLEOTIDE SEQUENCE [LARGE SCALE GENOMIC DNA]</scope>
    <source>
        <strain evidence="2 3">HS-06-05</strain>
    </source>
</reference>
<feature type="region of interest" description="Disordered" evidence="1">
    <location>
        <begin position="1"/>
        <end position="23"/>
    </location>
</feature>
<comment type="caution">
    <text evidence="2">The sequence shown here is derived from an EMBL/GenBank/DDBJ whole genome shotgun (WGS) entry which is preliminary data.</text>
</comment>
<dbReference type="RefSeq" id="WP_033905446.1">
    <property type="nucleotide sequence ID" value="NZ_LIRS01000081.1"/>
</dbReference>
<protein>
    <submittedName>
        <fullName evidence="2">Uncharacterized protein</fullName>
    </submittedName>
</protein>
<evidence type="ECO:0000256" key="1">
    <source>
        <dbReference type="SAM" id="MobiDB-lite"/>
    </source>
</evidence>
<proteinExistence type="predicted"/>
<organism evidence="2 3">
    <name type="scientific">Vibrio parahaemolyticus</name>
    <dbReference type="NCBI Taxonomy" id="670"/>
    <lineage>
        <taxon>Bacteria</taxon>
        <taxon>Pseudomonadati</taxon>
        <taxon>Pseudomonadota</taxon>
        <taxon>Gammaproteobacteria</taxon>
        <taxon>Vibrionales</taxon>
        <taxon>Vibrionaceae</taxon>
        <taxon>Vibrio</taxon>
    </lineage>
</organism>
<gene>
    <name evidence="2" type="ORF">ACX05_14935</name>
</gene>
<dbReference type="Pfam" id="PF18928">
    <property type="entry name" value="DUF5677"/>
    <property type="match status" value="1"/>
</dbReference>
<name>A0AAW3IUJ4_VIBPH</name>
<dbReference type="InterPro" id="IPR043733">
    <property type="entry name" value="DUF5677"/>
</dbReference>
<evidence type="ECO:0000313" key="3">
    <source>
        <dbReference type="Proteomes" id="UP000037697"/>
    </source>
</evidence>
<dbReference type="AlphaFoldDB" id="A0AAW3IUJ4"/>
<accession>A0AAW3IUJ4</accession>